<evidence type="ECO:0000256" key="7">
    <source>
        <dbReference type="ARBA" id="ARBA00022989"/>
    </source>
</evidence>
<evidence type="ECO:0000256" key="1">
    <source>
        <dbReference type="ARBA" id="ARBA00001974"/>
    </source>
</evidence>
<evidence type="ECO:0000256" key="3">
    <source>
        <dbReference type="ARBA" id="ARBA00007992"/>
    </source>
</evidence>
<keyword evidence="6" id="KW-0274">FAD</keyword>
<dbReference type="GO" id="GO:0071949">
    <property type="term" value="F:FAD binding"/>
    <property type="evidence" value="ECO:0007669"/>
    <property type="project" value="InterPro"/>
</dbReference>
<dbReference type="SUPFAM" id="SSF51905">
    <property type="entry name" value="FAD/NAD(P)-binding domain"/>
    <property type="match status" value="1"/>
</dbReference>
<proteinExistence type="inferred from homology"/>
<dbReference type="InterPro" id="IPR036188">
    <property type="entry name" value="FAD/NAD-bd_sf"/>
</dbReference>
<sequence length="459" mass="49535">MSPTATSEPKHCQVVIAGGGVAGITLALAFESMNIDYVLFEAHTSLAPSEGASIGLLPNGLRILEQLGVLDEIEQQSVALQTWRHIDGDGNLISCTSALGHYPSKIGYGGLFLERQKLLEMMAGHLKNKDAIKTSARIASLVEAKDKITVVTDEGYTVTADLVIGADGVRSVVRKHINSWGPDDCMTANFACVYGISNPTPGIVEGDCFSVYRKGASILGFTGKGGVVFWFVFEDLGRPWPLSEVPRYSEADADPVCQSVAHLKLDNGLRFADIYANRTVSRKVVLEEGMAKTWHSARAVLVGDAAHKMVPNAAMGANQAMESAVVLVNELRGVLASSSDNSFHYDILRAALARYTEQRKGRTTQVQQKAAMVCRAQLCHSGPAEAILKELPTLTDGDWLFRGFMGLADAPVLDDMPLSSRGLMYQQAVESLRKKAMARQKGELKATNLALFGLTDGIY</sequence>
<comment type="subcellular location">
    <subcellularLocation>
        <location evidence="2">Membrane</location>
    </subcellularLocation>
</comment>
<dbReference type="Proteomes" id="UP000813427">
    <property type="component" value="Unassembled WGS sequence"/>
</dbReference>
<keyword evidence="9 12" id="KW-0503">Monooxygenase</keyword>
<keyword evidence="5" id="KW-0812">Transmembrane</keyword>
<comment type="cofactor">
    <cofactor evidence="1">
        <name>FAD</name>
        <dbReference type="ChEBI" id="CHEBI:57692"/>
    </cofactor>
</comment>
<name>A0A8K0S748_9HYPO</name>
<dbReference type="PANTHER" id="PTHR47356">
    <property type="entry name" value="FAD-DEPENDENT MONOOXYGENASE ASQG-RELATED"/>
    <property type="match status" value="1"/>
</dbReference>
<comment type="caution">
    <text evidence="12">The sequence shown here is derived from an EMBL/GenBank/DDBJ whole genome shotgun (WGS) entry which is preliminary data.</text>
</comment>
<dbReference type="GO" id="GO:0004497">
    <property type="term" value="F:monooxygenase activity"/>
    <property type="evidence" value="ECO:0007669"/>
    <property type="project" value="UniProtKB-KW"/>
</dbReference>
<dbReference type="InterPro" id="IPR002938">
    <property type="entry name" value="FAD-bd"/>
</dbReference>
<dbReference type="Gene3D" id="3.50.50.60">
    <property type="entry name" value="FAD/NAD(P)-binding domain"/>
    <property type="match status" value="1"/>
</dbReference>
<evidence type="ECO:0000259" key="11">
    <source>
        <dbReference type="Pfam" id="PF01494"/>
    </source>
</evidence>
<accession>A0A8K0S748</accession>
<feature type="domain" description="FAD-binding" evidence="11">
    <location>
        <begin position="12"/>
        <end position="344"/>
    </location>
</feature>
<dbReference type="InterPro" id="IPR050562">
    <property type="entry name" value="FAD_mOase_fung"/>
</dbReference>
<evidence type="ECO:0000313" key="13">
    <source>
        <dbReference type="Proteomes" id="UP000813427"/>
    </source>
</evidence>
<keyword evidence="8" id="KW-0560">Oxidoreductase</keyword>
<dbReference type="GO" id="GO:0016020">
    <property type="term" value="C:membrane"/>
    <property type="evidence" value="ECO:0007669"/>
    <property type="project" value="UniProtKB-SubCell"/>
</dbReference>
<evidence type="ECO:0000256" key="9">
    <source>
        <dbReference type="ARBA" id="ARBA00023033"/>
    </source>
</evidence>
<dbReference type="Pfam" id="PF01494">
    <property type="entry name" value="FAD_binding_3"/>
    <property type="match status" value="1"/>
</dbReference>
<dbReference type="AlphaFoldDB" id="A0A8K0S748"/>
<comment type="similarity">
    <text evidence="3">Belongs to the paxM FAD-dependent monooxygenase family.</text>
</comment>
<gene>
    <name evidence="12" type="ORF">BKA59DRAFT_451976</name>
</gene>
<evidence type="ECO:0000256" key="10">
    <source>
        <dbReference type="ARBA" id="ARBA00023136"/>
    </source>
</evidence>
<dbReference type="OrthoDB" id="2431938at2759"/>
<dbReference type="PRINTS" id="PR00420">
    <property type="entry name" value="RNGMNOXGNASE"/>
</dbReference>
<organism evidence="12 13">
    <name type="scientific">Fusarium tricinctum</name>
    <dbReference type="NCBI Taxonomy" id="61284"/>
    <lineage>
        <taxon>Eukaryota</taxon>
        <taxon>Fungi</taxon>
        <taxon>Dikarya</taxon>
        <taxon>Ascomycota</taxon>
        <taxon>Pezizomycotina</taxon>
        <taxon>Sordariomycetes</taxon>
        <taxon>Hypocreomycetidae</taxon>
        <taxon>Hypocreales</taxon>
        <taxon>Nectriaceae</taxon>
        <taxon>Fusarium</taxon>
        <taxon>Fusarium tricinctum species complex</taxon>
    </lineage>
</organism>
<dbReference type="EMBL" id="JAGPXF010000002">
    <property type="protein sequence ID" value="KAH7257937.1"/>
    <property type="molecule type" value="Genomic_DNA"/>
</dbReference>
<evidence type="ECO:0000256" key="8">
    <source>
        <dbReference type="ARBA" id="ARBA00023002"/>
    </source>
</evidence>
<evidence type="ECO:0000256" key="2">
    <source>
        <dbReference type="ARBA" id="ARBA00004370"/>
    </source>
</evidence>
<keyword evidence="7" id="KW-1133">Transmembrane helix</keyword>
<evidence type="ECO:0000256" key="5">
    <source>
        <dbReference type="ARBA" id="ARBA00022692"/>
    </source>
</evidence>
<keyword evidence="13" id="KW-1185">Reference proteome</keyword>
<reference evidence="12" key="1">
    <citation type="journal article" date="2021" name="Nat. Commun.">
        <title>Genetic determinants of endophytism in the Arabidopsis root mycobiome.</title>
        <authorList>
            <person name="Mesny F."/>
            <person name="Miyauchi S."/>
            <person name="Thiergart T."/>
            <person name="Pickel B."/>
            <person name="Atanasova L."/>
            <person name="Karlsson M."/>
            <person name="Huettel B."/>
            <person name="Barry K.W."/>
            <person name="Haridas S."/>
            <person name="Chen C."/>
            <person name="Bauer D."/>
            <person name="Andreopoulos W."/>
            <person name="Pangilinan J."/>
            <person name="LaButti K."/>
            <person name="Riley R."/>
            <person name="Lipzen A."/>
            <person name="Clum A."/>
            <person name="Drula E."/>
            <person name="Henrissat B."/>
            <person name="Kohler A."/>
            <person name="Grigoriev I.V."/>
            <person name="Martin F.M."/>
            <person name="Hacquard S."/>
        </authorList>
    </citation>
    <scope>NUCLEOTIDE SEQUENCE</scope>
    <source>
        <strain evidence="12">MPI-SDFR-AT-0068</strain>
    </source>
</reference>
<evidence type="ECO:0000256" key="6">
    <source>
        <dbReference type="ARBA" id="ARBA00022827"/>
    </source>
</evidence>
<evidence type="ECO:0000256" key="4">
    <source>
        <dbReference type="ARBA" id="ARBA00022630"/>
    </source>
</evidence>
<dbReference type="PANTHER" id="PTHR47356:SF2">
    <property type="entry name" value="FAD-BINDING DOMAIN-CONTAINING PROTEIN-RELATED"/>
    <property type="match status" value="1"/>
</dbReference>
<evidence type="ECO:0000313" key="12">
    <source>
        <dbReference type="EMBL" id="KAH7257937.1"/>
    </source>
</evidence>
<keyword evidence="4" id="KW-0285">Flavoprotein</keyword>
<keyword evidence="10" id="KW-0472">Membrane</keyword>
<protein>
    <submittedName>
        <fullName evidence="12">FAD-dependent monooxygenase</fullName>
    </submittedName>
</protein>